<dbReference type="Proteomes" id="UP000218418">
    <property type="component" value="Chromosome"/>
</dbReference>
<dbReference type="AlphaFoldDB" id="A0A1Z4LK05"/>
<protein>
    <submittedName>
        <fullName evidence="1">Uncharacterized protein</fullName>
    </submittedName>
</protein>
<keyword evidence="2" id="KW-1185">Reference proteome</keyword>
<reference evidence="1 2" key="1">
    <citation type="submission" date="2017-06" db="EMBL/GenBank/DDBJ databases">
        <title>Genome sequencing of cyanobaciteial culture collection at National Institute for Environmental Studies (NIES).</title>
        <authorList>
            <person name="Hirose Y."/>
            <person name="Shimura Y."/>
            <person name="Fujisawa T."/>
            <person name="Nakamura Y."/>
            <person name="Kawachi M."/>
        </authorList>
    </citation>
    <scope>NUCLEOTIDE SEQUENCE [LARGE SCALE GENOMIC DNA]</scope>
    <source>
        <strain evidence="1 2">NIES-267</strain>
    </source>
</reference>
<sequence length="69" mass="7731">MLKQQLKEEGDLIAINLLNELGNRAIEMGLIVGHGYHGGKYEILRKGEIITLTPQEAQTYLQNLIAEPE</sequence>
<dbReference type="OrthoDB" id="516429at2"/>
<dbReference type="EMBL" id="AP018227">
    <property type="protein sequence ID" value="BAY81566.1"/>
    <property type="molecule type" value="Genomic_DNA"/>
</dbReference>
<name>A0A1Z4LK05_9CYAN</name>
<evidence type="ECO:0000313" key="1">
    <source>
        <dbReference type="EMBL" id="BAY81566.1"/>
    </source>
</evidence>
<gene>
    <name evidence="1" type="ORF">NIES267_10430</name>
</gene>
<organism evidence="1 2">
    <name type="scientific">Calothrix parasitica NIES-267</name>
    <dbReference type="NCBI Taxonomy" id="1973488"/>
    <lineage>
        <taxon>Bacteria</taxon>
        <taxon>Bacillati</taxon>
        <taxon>Cyanobacteriota</taxon>
        <taxon>Cyanophyceae</taxon>
        <taxon>Nostocales</taxon>
        <taxon>Calotrichaceae</taxon>
        <taxon>Calothrix</taxon>
    </lineage>
</organism>
<evidence type="ECO:0000313" key="2">
    <source>
        <dbReference type="Proteomes" id="UP000218418"/>
    </source>
</evidence>
<proteinExistence type="predicted"/>
<accession>A0A1Z4LK05</accession>